<dbReference type="AlphaFoldDB" id="A0A9W6WL14"/>
<evidence type="ECO:0000313" key="2">
    <source>
        <dbReference type="Proteomes" id="UP001165120"/>
    </source>
</evidence>
<accession>A0A9W6WL14</accession>
<comment type="caution">
    <text evidence="1">The sequence shown here is derived from an EMBL/GenBank/DDBJ whole genome shotgun (WGS) entry which is preliminary data.</text>
</comment>
<dbReference type="Proteomes" id="UP001165120">
    <property type="component" value="Unassembled WGS sequence"/>
</dbReference>
<sequence length="117" mass="12773">MILKETLATTPVWGPATNASLEVTVGYGSKVKINGVAAYYFDSKQKATLDPILGNSTDSKVSETSIDYPVPFKREVTAENGVITADTDSPALEFDSFFEQEDIFNQAIDLIANLYEL</sequence>
<evidence type="ECO:0000313" key="1">
    <source>
        <dbReference type="EMBL" id="GME82840.1"/>
    </source>
</evidence>
<name>A0A9W6WL14_CANBO</name>
<gene>
    <name evidence="1" type="ORF">Cboi02_000684700</name>
</gene>
<organism evidence="1 2">
    <name type="scientific">Candida boidinii</name>
    <name type="common">Yeast</name>
    <dbReference type="NCBI Taxonomy" id="5477"/>
    <lineage>
        <taxon>Eukaryota</taxon>
        <taxon>Fungi</taxon>
        <taxon>Dikarya</taxon>
        <taxon>Ascomycota</taxon>
        <taxon>Saccharomycotina</taxon>
        <taxon>Pichiomycetes</taxon>
        <taxon>Pichiales</taxon>
        <taxon>Pichiaceae</taxon>
        <taxon>Ogataea</taxon>
        <taxon>Ogataea/Candida clade</taxon>
    </lineage>
</organism>
<protein>
    <submittedName>
        <fullName evidence="1">Unnamed protein product</fullName>
    </submittedName>
</protein>
<proteinExistence type="predicted"/>
<keyword evidence="2" id="KW-1185">Reference proteome</keyword>
<reference evidence="1" key="1">
    <citation type="submission" date="2023-04" db="EMBL/GenBank/DDBJ databases">
        <title>Candida boidinii NBRC 10035.</title>
        <authorList>
            <person name="Ichikawa N."/>
            <person name="Sato H."/>
            <person name="Tonouchi N."/>
        </authorList>
    </citation>
    <scope>NUCLEOTIDE SEQUENCE</scope>
    <source>
        <strain evidence="1">NBRC 10035</strain>
    </source>
</reference>
<dbReference type="EMBL" id="BSXN01005490">
    <property type="protein sequence ID" value="GME82840.1"/>
    <property type="molecule type" value="Genomic_DNA"/>
</dbReference>